<reference evidence="18" key="1">
    <citation type="thesis" date="2021" institute="BYU ScholarsArchive" country="Provo, UT, USA">
        <title>Applications of and Algorithms for Genome Assembly and Genomic Analyses with an Emphasis on Marine Teleosts.</title>
        <authorList>
            <person name="Pickett B.D."/>
        </authorList>
    </citation>
    <scope>NUCLEOTIDE SEQUENCE</scope>
    <source>
        <strain evidence="18">HI-2016</strain>
    </source>
</reference>
<evidence type="ECO:0000256" key="8">
    <source>
        <dbReference type="ARBA" id="ARBA00022737"/>
    </source>
</evidence>
<proteinExistence type="predicted"/>
<dbReference type="Pfam" id="PF00028">
    <property type="entry name" value="Cadherin"/>
    <property type="match status" value="3"/>
</dbReference>
<dbReference type="GO" id="GO:0005912">
    <property type="term" value="C:adherens junction"/>
    <property type="evidence" value="ECO:0007669"/>
    <property type="project" value="TreeGrafter"/>
</dbReference>
<dbReference type="Proteomes" id="UP000824540">
    <property type="component" value="Unassembled WGS sequence"/>
</dbReference>
<dbReference type="PANTHER" id="PTHR24027:SF433">
    <property type="entry name" value="CADHERIN 27-RELATED"/>
    <property type="match status" value="1"/>
</dbReference>
<evidence type="ECO:0000256" key="6">
    <source>
        <dbReference type="ARBA" id="ARBA00022723"/>
    </source>
</evidence>
<comment type="subcellular location">
    <subcellularLocation>
        <location evidence="1">Cell membrane</location>
        <topology evidence="1">Single-pass type I membrane protein</topology>
    </subcellularLocation>
    <subcellularLocation>
        <location evidence="2">Cytoplasm</location>
    </subcellularLocation>
</comment>
<evidence type="ECO:0000256" key="13">
    <source>
        <dbReference type="ARBA" id="ARBA00023180"/>
    </source>
</evidence>
<feature type="domain" description="Cadherin" evidence="17">
    <location>
        <begin position="266"/>
        <end position="387"/>
    </location>
</feature>
<dbReference type="InterPro" id="IPR015919">
    <property type="entry name" value="Cadherin-like_sf"/>
</dbReference>
<evidence type="ECO:0000256" key="4">
    <source>
        <dbReference type="ARBA" id="ARBA00022490"/>
    </source>
</evidence>
<dbReference type="GO" id="GO:0005737">
    <property type="term" value="C:cytoplasm"/>
    <property type="evidence" value="ECO:0007669"/>
    <property type="project" value="UniProtKB-SubCell"/>
</dbReference>
<dbReference type="PRINTS" id="PR00205">
    <property type="entry name" value="CADHERIN"/>
</dbReference>
<dbReference type="OrthoDB" id="9045962at2759"/>
<dbReference type="FunFam" id="2.60.40.60:FF:000011">
    <property type="entry name" value="Cadherin 1"/>
    <property type="match status" value="1"/>
</dbReference>
<keyword evidence="4" id="KW-0963">Cytoplasm</keyword>
<protein>
    <recommendedName>
        <fullName evidence="17">Cadherin domain-containing protein</fullName>
    </recommendedName>
</protein>
<dbReference type="FunFam" id="2.60.40.60:FF:000095">
    <property type="entry name" value="Cadherin 13"/>
    <property type="match status" value="1"/>
</dbReference>
<dbReference type="InterPro" id="IPR039808">
    <property type="entry name" value="Cadherin"/>
</dbReference>
<dbReference type="AlphaFoldDB" id="A0A8T2PPB7"/>
<evidence type="ECO:0000256" key="3">
    <source>
        <dbReference type="ARBA" id="ARBA00022475"/>
    </source>
</evidence>
<feature type="chain" id="PRO_5035926048" description="Cadherin domain-containing protein" evidence="16">
    <location>
        <begin position="25"/>
        <end position="844"/>
    </location>
</feature>
<dbReference type="PROSITE" id="PS50268">
    <property type="entry name" value="CADHERIN_2"/>
    <property type="match status" value="4"/>
</dbReference>
<dbReference type="EMBL" id="JAFBMS010000004">
    <property type="protein sequence ID" value="KAG9353204.1"/>
    <property type="molecule type" value="Genomic_DNA"/>
</dbReference>
<dbReference type="GO" id="GO:0044331">
    <property type="term" value="P:cell-cell adhesion mediated by cadherin"/>
    <property type="evidence" value="ECO:0007669"/>
    <property type="project" value="TreeGrafter"/>
</dbReference>
<keyword evidence="11 15" id="KW-1133">Transmembrane helix</keyword>
<feature type="domain" description="Cadherin" evidence="17">
    <location>
        <begin position="388"/>
        <end position="495"/>
    </location>
</feature>
<dbReference type="InterPro" id="IPR027397">
    <property type="entry name" value="Catenin-bd_sf"/>
</dbReference>
<feature type="transmembrane region" description="Helical" evidence="15">
    <location>
        <begin position="607"/>
        <end position="628"/>
    </location>
</feature>
<keyword evidence="3" id="KW-1003">Cell membrane</keyword>
<evidence type="ECO:0000256" key="11">
    <source>
        <dbReference type="ARBA" id="ARBA00022989"/>
    </source>
</evidence>
<organism evidence="18 19">
    <name type="scientific">Albula glossodonta</name>
    <name type="common">roundjaw bonefish</name>
    <dbReference type="NCBI Taxonomy" id="121402"/>
    <lineage>
        <taxon>Eukaryota</taxon>
        <taxon>Metazoa</taxon>
        <taxon>Chordata</taxon>
        <taxon>Craniata</taxon>
        <taxon>Vertebrata</taxon>
        <taxon>Euteleostomi</taxon>
        <taxon>Actinopterygii</taxon>
        <taxon>Neopterygii</taxon>
        <taxon>Teleostei</taxon>
        <taxon>Albuliformes</taxon>
        <taxon>Albulidae</taxon>
        <taxon>Albula</taxon>
    </lineage>
</organism>
<dbReference type="GO" id="GO:0000902">
    <property type="term" value="P:cell morphogenesis"/>
    <property type="evidence" value="ECO:0007669"/>
    <property type="project" value="TreeGrafter"/>
</dbReference>
<dbReference type="GO" id="GO:0007043">
    <property type="term" value="P:cell-cell junction assembly"/>
    <property type="evidence" value="ECO:0007669"/>
    <property type="project" value="TreeGrafter"/>
</dbReference>
<evidence type="ECO:0000256" key="2">
    <source>
        <dbReference type="ARBA" id="ARBA00004496"/>
    </source>
</evidence>
<evidence type="ECO:0000256" key="10">
    <source>
        <dbReference type="ARBA" id="ARBA00022889"/>
    </source>
</evidence>
<sequence length="844" mass="94273">MFDCIMRIIVIILIVTLCLGIANSDSSESKPRQKRAWIIDSFTIEEEYPGPYPYTLGKIHVERDYRVAFKLHGNGVDEDPKGLLEIDETKGIISVLGKVDYEKHQVLKLKFEARNVSNQELDTRLGVEITILDINDHPPKFQLSVYETDVEESKEQGTYIITVVATDDDRPGSPNSTIQYRMVSVTPDTPNTEFYIQDSGRISFKGCLEYEEAQKYTIVVEAKDGGEVKQLSSTSTVIINVLDKNNHMPVITGRSGTGRVKERESGLAILRVHTTDEDSKGSAAWRAKYTISGDKGEHFQIHTDPETNDGILTVVKPLDYEEGSERHLSVTVENEEPYFSCQVKRKTSTEKWVLNKIRADTGKGGLPIPVSVNITITVEDVNDPPEFKPTQKEVMVDEDIMTGYLLETFTSVDPDGGPTSEIEYVIGDDPAGWFHVDPKNCQITTVKTLDRESPYVVNGTYTVTIYSIDKGNPPMTSTATLTIHLSDKNDNLPQLHMRTVSMCLSDESTMTNITAYDMDDAPFSGPFRFELLGDVKGKWSLDSNYGTTVNLIKKGTVYSGHHQLQVKIYDQQGHYSLQNISVIVCDCSIGTSCLVRGAPSTNVNSNAIGIVIVSLLLLLGCLMLVFLLTCGREKFDFPFSNNSGDVLLTSNIEKPGTDCKVPDNSDRLLPLQVDHHQTDVCQSLYGQKATMQYASTFQQVGNQTSGYQNLYQNREEQGYHLYGGTNSMYKRMTMQHTKSMTDRYQYKALTLGGKHSFSKGGAFLLRKEAITSLIYQRLSSIQTLREELCDYDPKVYADEGDVATQSELDCISMDEEEFAPDDFLNLGPRFITLATICSPKPALH</sequence>
<keyword evidence="13" id="KW-0325">Glycoprotein</keyword>
<evidence type="ECO:0000256" key="14">
    <source>
        <dbReference type="PROSITE-ProRule" id="PRU00043"/>
    </source>
</evidence>
<comment type="caution">
    <text evidence="18">The sequence shown here is derived from an EMBL/GenBank/DDBJ whole genome shotgun (WGS) entry which is preliminary data.</text>
</comment>
<keyword evidence="10" id="KW-0130">Cell adhesion</keyword>
<evidence type="ECO:0000259" key="17">
    <source>
        <dbReference type="PROSITE" id="PS50268"/>
    </source>
</evidence>
<dbReference type="InterPro" id="IPR020894">
    <property type="entry name" value="Cadherin_CS"/>
</dbReference>
<evidence type="ECO:0000313" key="19">
    <source>
        <dbReference type="Proteomes" id="UP000824540"/>
    </source>
</evidence>
<dbReference type="PANTHER" id="PTHR24027">
    <property type="entry name" value="CADHERIN-23"/>
    <property type="match status" value="1"/>
</dbReference>
<dbReference type="GO" id="GO:0016339">
    <property type="term" value="P:calcium-dependent cell-cell adhesion via plasma membrane cell adhesion molecules"/>
    <property type="evidence" value="ECO:0007669"/>
    <property type="project" value="TreeGrafter"/>
</dbReference>
<dbReference type="CDD" id="cd11304">
    <property type="entry name" value="Cadherin_repeat"/>
    <property type="match status" value="4"/>
</dbReference>
<name>A0A8T2PPB7_9TELE</name>
<dbReference type="GO" id="GO:0045296">
    <property type="term" value="F:cadherin binding"/>
    <property type="evidence" value="ECO:0007669"/>
    <property type="project" value="TreeGrafter"/>
</dbReference>
<keyword evidence="12 15" id="KW-0472">Membrane</keyword>
<feature type="domain" description="Cadherin" evidence="17">
    <location>
        <begin position="66"/>
        <end position="141"/>
    </location>
</feature>
<dbReference type="GO" id="GO:0016477">
    <property type="term" value="P:cell migration"/>
    <property type="evidence" value="ECO:0007669"/>
    <property type="project" value="TreeGrafter"/>
</dbReference>
<evidence type="ECO:0000256" key="9">
    <source>
        <dbReference type="ARBA" id="ARBA00022837"/>
    </source>
</evidence>
<evidence type="ECO:0000256" key="1">
    <source>
        <dbReference type="ARBA" id="ARBA00004251"/>
    </source>
</evidence>
<dbReference type="GO" id="GO:0008013">
    <property type="term" value="F:beta-catenin binding"/>
    <property type="evidence" value="ECO:0007669"/>
    <property type="project" value="TreeGrafter"/>
</dbReference>
<keyword evidence="7 16" id="KW-0732">Signal</keyword>
<keyword evidence="6" id="KW-0479">Metal-binding</keyword>
<keyword evidence="5 15" id="KW-0812">Transmembrane</keyword>
<evidence type="ECO:0000256" key="12">
    <source>
        <dbReference type="ARBA" id="ARBA00023136"/>
    </source>
</evidence>
<evidence type="ECO:0000256" key="15">
    <source>
        <dbReference type="SAM" id="Phobius"/>
    </source>
</evidence>
<feature type="domain" description="Cadherin" evidence="17">
    <location>
        <begin position="142"/>
        <end position="251"/>
    </location>
</feature>
<keyword evidence="8" id="KW-0677">Repeat</keyword>
<keyword evidence="19" id="KW-1185">Reference proteome</keyword>
<dbReference type="InterPro" id="IPR002126">
    <property type="entry name" value="Cadherin-like_dom"/>
</dbReference>
<dbReference type="GO" id="GO:0060027">
    <property type="term" value="P:convergent extension involved in gastrulation"/>
    <property type="evidence" value="ECO:0007669"/>
    <property type="project" value="UniProtKB-ARBA"/>
</dbReference>
<feature type="signal peptide" evidence="16">
    <location>
        <begin position="1"/>
        <end position="24"/>
    </location>
</feature>
<dbReference type="FunFam" id="2.60.40.60:FF:000019">
    <property type="entry name" value="Cadherin 2"/>
    <property type="match status" value="1"/>
</dbReference>
<accession>A0A8T2PPB7</accession>
<dbReference type="SUPFAM" id="SSF49313">
    <property type="entry name" value="Cadherin-like"/>
    <property type="match status" value="5"/>
</dbReference>
<keyword evidence="9 14" id="KW-0106">Calcium</keyword>
<evidence type="ECO:0000256" key="7">
    <source>
        <dbReference type="ARBA" id="ARBA00022729"/>
    </source>
</evidence>
<dbReference type="Gene3D" id="2.60.40.60">
    <property type="entry name" value="Cadherins"/>
    <property type="match status" value="5"/>
</dbReference>
<dbReference type="PROSITE" id="PS00232">
    <property type="entry name" value="CADHERIN_1"/>
    <property type="match status" value="2"/>
</dbReference>
<dbReference type="GO" id="GO:0007156">
    <property type="term" value="P:homophilic cell adhesion via plasma membrane adhesion molecules"/>
    <property type="evidence" value="ECO:0007669"/>
    <property type="project" value="InterPro"/>
</dbReference>
<dbReference type="SMART" id="SM00112">
    <property type="entry name" value="CA"/>
    <property type="match status" value="5"/>
</dbReference>
<evidence type="ECO:0000313" key="18">
    <source>
        <dbReference type="EMBL" id="KAG9353204.1"/>
    </source>
</evidence>
<dbReference type="GO" id="GO:0034332">
    <property type="term" value="P:adherens junction organization"/>
    <property type="evidence" value="ECO:0007669"/>
    <property type="project" value="TreeGrafter"/>
</dbReference>
<dbReference type="GO" id="GO:0005509">
    <property type="term" value="F:calcium ion binding"/>
    <property type="evidence" value="ECO:0007669"/>
    <property type="project" value="UniProtKB-UniRule"/>
</dbReference>
<dbReference type="GO" id="GO:0016342">
    <property type="term" value="C:catenin complex"/>
    <property type="evidence" value="ECO:0007669"/>
    <property type="project" value="TreeGrafter"/>
</dbReference>
<dbReference type="Gene3D" id="4.10.900.10">
    <property type="entry name" value="TCF3-CBD (Catenin binding domain)"/>
    <property type="match status" value="1"/>
</dbReference>
<evidence type="ECO:0000256" key="5">
    <source>
        <dbReference type="ARBA" id="ARBA00022692"/>
    </source>
</evidence>
<evidence type="ECO:0000256" key="16">
    <source>
        <dbReference type="SAM" id="SignalP"/>
    </source>
</evidence>
<dbReference type="FunFam" id="2.60.40.60:FF:000158">
    <property type="entry name" value="Dachsous cadherin-related 1"/>
    <property type="match status" value="1"/>
</dbReference>
<gene>
    <name evidence="18" type="ORF">JZ751_017780</name>
</gene>